<keyword evidence="5" id="KW-1185">Reference proteome</keyword>
<dbReference type="RefSeq" id="XP_045960150.1">
    <property type="nucleotide sequence ID" value="XM_046104793.1"/>
</dbReference>
<dbReference type="Pfam" id="PF03583">
    <property type="entry name" value="LIP"/>
    <property type="match status" value="1"/>
</dbReference>
<dbReference type="GO" id="GO:0016042">
    <property type="term" value="P:lipid catabolic process"/>
    <property type="evidence" value="ECO:0007669"/>
    <property type="project" value="UniProtKB-UniRule"/>
</dbReference>
<dbReference type="PIRSF" id="PIRSF029171">
    <property type="entry name" value="Esterase_LipA"/>
    <property type="match status" value="1"/>
</dbReference>
<dbReference type="SUPFAM" id="SSF53474">
    <property type="entry name" value="alpha/beta-Hydrolases"/>
    <property type="match status" value="1"/>
</dbReference>
<dbReference type="AlphaFoldDB" id="A0A9P9A096"/>
<evidence type="ECO:0000313" key="4">
    <source>
        <dbReference type="EMBL" id="KAH6655885.1"/>
    </source>
</evidence>
<dbReference type="PANTHER" id="PTHR34853">
    <property type="match status" value="1"/>
</dbReference>
<feature type="region of interest" description="Disordered" evidence="3">
    <location>
        <begin position="15"/>
        <end position="35"/>
    </location>
</feature>
<evidence type="ECO:0000313" key="5">
    <source>
        <dbReference type="Proteomes" id="UP000758603"/>
    </source>
</evidence>
<dbReference type="Proteomes" id="UP000758603">
    <property type="component" value="Unassembled WGS sequence"/>
</dbReference>
<gene>
    <name evidence="4" type="ORF">BKA67DRAFT_592035</name>
</gene>
<dbReference type="GO" id="GO:0004806">
    <property type="term" value="F:triacylglycerol lipase activity"/>
    <property type="evidence" value="ECO:0007669"/>
    <property type="project" value="UniProtKB-UniRule"/>
</dbReference>
<evidence type="ECO:0000256" key="2">
    <source>
        <dbReference type="PIRNR" id="PIRNR029171"/>
    </source>
</evidence>
<keyword evidence="1" id="KW-0378">Hydrolase</keyword>
<dbReference type="InterPro" id="IPR005152">
    <property type="entry name" value="Lipase_secreted"/>
</dbReference>
<dbReference type="PANTHER" id="PTHR34853:SF5">
    <property type="entry name" value="LIP-DOMAIN-CONTAINING PROTEIN-RELATED"/>
    <property type="match status" value="1"/>
</dbReference>
<dbReference type="EMBL" id="JAGPXC010000003">
    <property type="protein sequence ID" value="KAH6655885.1"/>
    <property type="molecule type" value="Genomic_DNA"/>
</dbReference>
<dbReference type="Gene3D" id="1.10.260.130">
    <property type="match status" value="1"/>
</dbReference>
<name>A0A9P9A096_9PEZI</name>
<evidence type="ECO:0000256" key="3">
    <source>
        <dbReference type="SAM" id="MobiDB-lite"/>
    </source>
</evidence>
<dbReference type="OrthoDB" id="2373480at2759"/>
<comment type="similarity">
    <text evidence="2">Belongs to the AB hydrolase superfamily. Lipase family.</text>
</comment>
<accession>A0A9P9A096</accession>
<reference evidence="4" key="1">
    <citation type="journal article" date="2021" name="Nat. Commun.">
        <title>Genetic determinants of endophytism in the Arabidopsis root mycobiome.</title>
        <authorList>
            <person name="Mesny F."/>
            <person name="Miyauchi S."/>
            <person name="Thiergart T."/>
            <person name="Pickel B."/>
            <person name="Atanasova L."/>
            <person name="Karlsson M."/>
            <person name="Huettel B."/>
            <person name="Barry K.W."/>
            <person name="Haridas S."/>
            <person name="Chen C."/>
            <person name="Bauer D."/>
            <person name="Andreopoulos W."/>
            <person name="Pangilinan J."/>
            <person name="LaButti K."/>
            <person name="Riley R."/>
            <person name="Lipzen A."/>
            <person name="Clum A."/>
            <person name="Drula E."/>
            <person name="Henrissat B."/>
            <person name="Kohler A."/>
            <person name="Grigoriev I.V."/>
            <person name="Martin F.M."/>
            <person name="Hacquard S."/>
        </authorList>
    </citation>
    <scope>NUCLEOTIDE SEQUENCE</scope>
    <source>
        <strain evidence="4">MPI-SDFR-AT-0073</strain>
    </source>
</reference>
<dbReference type="InterPro" id="IPR029058">
    <property type="entry name" value="AB_hydrolase_fold"/>
</dbReference>
<dbReference type="GeneID" id="70133684"/>
<evidence type="ECO:0000256" key="1">
    <source>
        <dbReference type="ARBA" id="ARBA00022801"/>
    </source>
</evidence>
<dbReference type="Gene3D" id="3.40.50.1820">
    <property type="entry name" value="alpha/beta hydrolase"/>
    <property type="match status" value="1"/>
</dbReference>
<sequence length="427" mass="44810">MSALRAMVPRAPLSAALPSGSPVPPKQDPWYAPTDGWQAASPGQVLRVRVAQGQLGLTLDGLAAAYNILYRTTDSNAQPSWAVTTLLIPGNASTESRSLLSYQIPYDSADLDAGPSYTLSQFAPAGKTPLNCVSEIEGALAAGYYVTVPDYEGPLASFTAGVISGQATLDAVRASVKSDLGLPGIPEAKYALWGYSGGALASEWAAELQVTYAPELGFSGAALGGLTPDTFSVFNTVTSTYSAGLIPPGIVGLVSQFPEAEAFLLGRLKTAGKYNRDKFLSVLNLTLQESAPQFAFENIYDYFVGGEANFENPLVAAVLDSNGRMGRHGVPRMPLFVYKAIRDEVSPVADTDALVEGYCAAGATIAYDRNTLTTHKDEQDAESAGAFAFLQSVLSGTYVPPEGGCVVRNVSIANPNKPPGATALAYR</sequence>
<proteinExistence type="inferred from homology"/>
<protein>
    <submittedName>
        <fullName evidence="4">Secretory lipase-domain-containing protein</fullName>
    </submittedName>
</protein>
<organism evidence="4 5">
    <name type="scientific">Truncatella angustata</name>
    <dbReference type="NCBI Taxonomy" id="152316"/>
    <lineage>
        <taxon>Eukaryota</taxon>
        <taxon>Fungi</taxon>
        <taxon>Dikarya</taxon>
        <taxon>Ascomycota</taxon>
        <taxon>Pezizomycotina</taxon>
        <taxon>Sordariomycetes</taxon>
        <taxon>Xylariomycetidae</taxon>
        <taxon>Amphisphaeriales</taxon>
        <taxon>Sporocadaceae</taxon>
        <taxon>Truncatella</taxon>
    </lineage>
</organism>
<comment type="caution">
    <text evidence="4">The sequence shown here is derived from an EMBL/GenBank/DDBJ whole genome shotgun (WGS) entry which is preliminary data.</text>
</comment>